<name>A0A382ATE8_9ZZZZ</name>
<reference evidence="1" key="1">
    <citation type="submission" date="2018-05" db="EMBL/GenBank/DDBJ databases">
        <authorList>
            <person name="Lanie J.A."/>
            <person name="Ng W.-L."/>
            <person name="Kazmierczak K.M."/>
            <person name="Andrzejewski T.M."/>
            <person name="Davidsen T.M."/>
            <person name="Wayne K.J."/>
            <person name="Tettelin H."/>
            <person name="Glass J.I."/>
            <person name="Rusch D."/>
            <person name="Podicherti R."/>
            <person name="Tsui H.-C.T."/>
            <person name="Winkler M.E."/>
        </authorList>
    </citation>
    <scope>NUCLEOTIDE SEQUENCE</scope>
</reference>
<feature type="non-terminal residue" evidence="1">
    <location>
        <position position="1"/>
    </location>
</feature>
<protein>
    <submittedName>
        <fullName evidence="1">Uncharacterized protein</fullName>
    </submittedName>
</protein>
<dbReference type="AlphaFoldDB" id="A0A382ATE8"/>
<feature type="non-terminal residue" evidence="1">
    <location>
        <position position="30"/>
    </location>
</feature>
<gene>
    <name evidence="1" type="ORF">METZ01_LOCUS157669</name>
</gene>
<evidence type="ECO:0000313" key="1">
    <source>
        <dbReference type="EMBL" id="SVB04815.1"/>
    </source>
</evidence>
<organism evidence="1">
    <name type="scientific">marine metagenome</name>
    <dbReference type="NCBI Taxonomy" id="408172"/>
    <lineage>
        <taxon>unclassified sequences</taxon>
        <taxon>metagenomes</taxon>
        <taxon>ecological metagenomes</taxon>
    </lineage>
</organism>
<proteinExistence type="predicted"/>
<sequence>RRGANRLRGPRGHRSLRRWVGLGCKCNHLV</sequence>
<accession>A0A382ATE8</accession>
<dbReference type="EMBL" id="UINC01026769">
    <property type="protein sequence ID" value="SVB04815.1"/>
    <property type="molecule type" value="Genomic_DNA"/>
</dbReference>